<evidence type="ECO:0000256" key="2">
    <source>
        <dbReference type="SAM" id="Phobius"/>
    </source>
</evidence>
<dbReference type="InterPro" id="IPR013094">
    <property type="entry name" value="AB_hydrolase_3"/>
</dbReference>
<keyword evidence="2" id="KW-0812">Transmembrane</keyword>
<protein>
    <recommendedName>
        <fullName evidence="3">Alpha/beta hydrolase fold-3 domain-containing protein</fullName>
    </recommendedName>
</protein>
<keyword evidence="1" id="KW-0378">Hydrolase</keyword>
<evidence type="ECO:0000313" key="4">
    <source>
        <dbReference type="EMBL" id="KAL0068882.1"/>
    </source>
</evidence>
<gene>
    <name evidence="4" type="ORF">AAF712_004213</name>
</gene>
<dbReference type="SUPFAM" id="SSF53474">
    <property type="entry name" value="alpha/beta-Hydrolases"/>
    <property type="match status" value="1"/>
</dbReference>
<organism evidence="4 5">
    <name type="scientific">Marasmius tenuissimus</name>
    <dbReference type="NCBI Taxonomy" id="585030"/>
    <lineage>
        <taxon>Eukaryota</taxon>
        <taxon>Fungi</taxon>
        <taxon>Dikarya</taxon>
        <taxon>Basidiomycota</taxon>
        <taxon>Agaricomycotina</taxon>
        <taxon>Agaricomycetes</taxon>
        <taxon>Agaricomycetidae</taxon>
        <taxon>Agaricales</taxon>
        <taxon>Marasmiineae</taxon>
        <taxon>Marasmiaceae</taxon>
        <taxon>Marasmius</taxon>
    </lineage>
</organism>
<dbReference type="PANTHER" id="PTHR48081">
    <property type="entry name" value="AB HYDROLASE SUPERFAMILY PROTEIN C4A8.06C"/>
    <property type="match status" value="1"/>
</dbReference>
<keyword evidence="2" id="KW-1133">Transmembrane helix</keyword>
<feature type="domain" description="Alpha/beta hydrolase fold-3" evidence="3">
    <location>
        <begin position="132"/>
        <end position="369"/>
    </location>
</feature>
<comment type="caution">
    <text evidence="4">The sequence shown here is derived from an EMBL/GenBank/DDBJ whole genome shotgun (WGS) entry which is preliminary data.</text>
</comment>
<evidence type="ECO:0000313" key="5">
    <source>
        <dbReference type="Proteomes" id="UP001437256"/>
    </source>
</evidence>
<dbReference type="InterPro" id="IPR029058">
    <property type="entry name" value="AB_hydrolase_fold"/>
</dbReference>
<proteinExistence type="predicted"/>
<dbReference type="Gene3D" id="3.40.50.1820">
    <property type="entry name" value="alpha/beta hydrolase"/>
    <property type="match status" value="1"/>
</dbReference>
<dbReference type="EMBL" id="JBBXMP010000016">
    <property type="protein sequence ID" value="KAL0068882.1"/>
    <property type="molecule type" value="Genomic_DNA"/>
</dbReference>
<keyword evidence="2" id="KW-0472">Membrane</keyword>
<feature type="transmembrane region" description="Helical" evidence="2">
    <location>
        <begin position="12"/>
        <end position="35"/>
    </location>
</feature>
<dbReference type="Pfam" id="PF07859">
    <property type="entry name" value="Abhydrolase_3"/>
    <property type="match status" value="1"/>
</dbReference>
<dbReference type="PANTHER" id="PTHR48081:SF26">
    <property type="entry name" value="ALPHA_BETA HYDROLASE FOLD-3 DOMAIN-CONTAINING PROTEIN"/>
    <property type="match status" value="1"/>
</dbReference>
<sequence length="392" mass="43942">MALQYHRQPLKTVYLVYETFSTLFFKFPAWFLIAIPRRWRPIPTRSFLRTISIHLISHVVATLDKTGPLAREPSHRALEGDDGVWVDPVPHLMDHKLKSWASVASVEPIPIPGYFYGTRLDLHKDQRKVIYSLHGGSYIQCSAHPSGVNSTIARAFLNNTNKAITSVFAIEYRLSTTHPLNPTNPFPAALLDALAGYNYLVNTLNIPPSNIIIEGDSSGGNLALALTRYLVEQHQNPDISGIPPPPGGLLLLSPWCDIGFSHDVPLPPPSQYTLSADYDPAPRGMDYAKEAFVGPHGMGAAEINPYISPASRHRSMKASFDGFPKTFICAGEVENLYPQIQLLKERMVRDIGSDQVTYWEGKDESHDYLVFPWLSPTWERTMKEISDWIHSL</sequence>
<accession>A0ABR3A4I6</accession>
<evidence type="ECO:0000256" key="1">
    <source>
        <dbReference type="ARBA" id="ARBA00022801"/>
    </source>
</evidence>
<reference evidence="4 5" key="1">
    <citation type="submission" date="2024-05" db="EMBL/GenBank/DDBJ databases">
        <title>A draft genome resource for the thread blight pathogen Marasmius tenuissimus strain MS-2.</title>
        <authorList>
            <person name="Yulfo-Soto G.E."/>
            <person name="Baruah I.K."/>
            <person name="Amoako-Attah I."/>
            <person name="Bukari Y."/>
            <person name="Meinhardt L.W."/>
            <person name="Bailey B.A."/>
            <person name="Cohen S.P."/>
        </authorList>
    </citation>
    <scope>NUCLEOTIDE SEQUENCE [LARGE SCALE GENOMIC DNA]</scope>
    <source>
        <strain evidence="4 5">MS-2</strain>
    </source>
</reference>
<keyword evidence="5" id="KW-1185">Reference proteome</keyword>
<evidence type="ECO:0000259" key="3">
    <source>
        <dbReference type="Pfam" id="PF07859"/>
    </source>
</evidence>
<dbReference type="Proteomes" id="UP001437256">
    <property type="component" value="Unassembled WGS sequence"/>
</dbReference>
<dbReference type="InterPro" id="IPR050300">
    <property type="entry name" value="GDXG_lipolytic_enzyme"/>
</dbReference>
<name>A0ABR3A4I6_9AGAR</name>